<keyword evidence="3" id="KW-0378">Hydrolase</keyword>
<dbReference type="Proteomes" id="UP000554235">
    <property type="component" value="Unassembled WGS sequence"/>
</dbReference>
<dbReference type="EMBL" id="JAADYS010000016">
    <property type="protein sequence ID" value="KAF4472970.1"/>
    <property type="molecule type" value="Genomic_DNA"/>
</dbReference>
<keyword evidence="3" id="KW-0547">Nucleotide-binding</keyword>
<evidence type="ECO:0000259" key="2">
    <source>
        <dbReference type="Pfam" id="PF14214"/>
    </source>
</evidence>
<keyword evidence="4" id="KW-1185">Reference proteome</keyword>
<keyword evidence="3" id="KW-0347">Helicase</keyword>
<feature type="domain" description="Helitron helicase-like" evidence="2">
    <location>
        <begin position="23"/>
        <end position="75"/>
    </location>
</feature>
<dbReference type="Pfam" id="PF14214">
    <property type="entry name" value="Helitron_like_N"/>
    <property type="match status" value="1"/>
</dbReference>
<evidence type="ECO:0000256" key="1">
    <source>
        <dbReference type="SAM" id="MobiDB-lite"/>
    </source>
</evidence>
<dbReference type="OrthoDB" id="5098383at2759"/>
<protein>
    <submittedName>
        <fullName evidence="3">ATP-dependent DNA helicase PIF1</fullName>
    </submittedName>
</protein>
<evidence type="ECO:0000313" key="3">
    <source>
        <dbReference type="EMBL" id="KAF4472970.1"/>
    </source>
</evidence>
<comment type="caution">
    <text evidence="3">The sequence shown here is derived from an EMBL/GenBank/DDBJ whole genome shotgun (WGS) entry which is preliminary data.</text>
</comment>
<reference evidence="3 4" key="1">
    <citation type="submission" date="2020-01" db="EMBL/GenBank/DDBJ databases">
        <title>Identification and distribution of gene clusters putatively required for synthesis of sphingolipid metabolism inhibitors in phylogenetically diverse species of the filamentous fungus Fusarium.</title>
        <authorList>
            <person name="Kim H.-S."/>
            <person name="Busman M."/>
            <person name="Brown D.W."/>
            <person name="Divon H."/>
            <person name="Uhlig S."/>
            <person name="Proctor R.H."/>
        </authorList>
    </citation>
    <scope>NUCLEOTIDE SEQUENCE [LARGE SCALE GENOMIC DNA]</scope>
    <source>
        <strain evidence="3 4">NRRL 20459</strain>
    </source>
</reference>
<name>A0A8H4PHC7_9HYPO</name>
<gene>
    <name evidence="3" type="ORF">FALBO_138</name>
</gene>
<organism evidence="3 4">
    <name type="scientific">Fusarium albosuccineum</name>
    <dbReference type="NCBI Taxonomy" id="1237068"/>
    <lineage>
        <taxon>Eukaryota</taxon>
        <taxon>Fungi</taxon>
        <taxon>Dikarya</taxon>
        <taxon>Ascomycota</taxon>
        <taxon>Pezizomycotina</taxon>
        <taxon>Sordariomycetes</taxon>
        <taxon>Hypocreomycetidae</taxon>
        <taxon>Hypocreales</taxon>
        <taxon>Nectriaceae</taxon>
        <taxon>Fusarium</taxon>
        <taxon>Fusarium decemcellulare species complex</taxon>
    </lineage>
</organism>
<dbReference type="InterPro" id="IPR025476">
    <property type="entry name" value="Helitron_helicase-like"/>
</dbReference>
<dbReference type="GO" id="GO:0004386">
    <property type="term" value="F:helicase activity"/>
    <property type="evidence" value="ECO:0007669"/>
    <property type="project" value="UniProtKB-KW"/>
</dbReference>
<evidence type="ECO:0000313" key="4">
    <source>
        <dbReference type="Proteomes" id="UP000554235"/>
    </source>
</evidence>
<feature type="region of interest" description="Disordered" evidence="1">
    <location>
        <begin position="72"/>
        <end position="105"/>
    </location>
</feature>
<keyword evidence="3" id="KW-0067">ATP-binding</keyword>
<dbReference type="AlphaFoldDB" id="A0A8H4PHC7"/>
<accession>A0A8H4PHC7</accession>
<sequence>MHRTRDPDEAEKFIETLGNAYKQTRLAISGPRSSAILFHREMKLFFDHYMNVGEASVFERISKYYGAVEQRKRGASGPRAAPVARKLTSKLDACRRPRGGSGDVL</sequence>
<proteinExistence type="predicted"/>